<accession>A0A2W7NI48</accession>
<protein>
    <recommendedName>
        <fullName evidence="3">TnsA endonuclease-like protein</fullName>
    </recommendedName>
</protein>
<comment type="caution">
    <text evidence="1">The sequence shown here is derived from an EMBL/GenBank/DDBJ whole genome shotgun (WGS) entry which is preliminary data.</text>
</comment>
<dbReference type="Proteomes" id="UP000248916">
    <property type="component" value="Unassembled WGS sequence"/>
</dbReference>
<dbReference type="EMBL" id="QKZL01000022">
    <property type="protein sequence ID" value="PZX12826.1"/>
    <property type="molecule type" value="Genomic_DNA"/>
</dbReference>
<proteinExistence type="predicted"/>
<gene>
    <name evidence="1" type="ORF">LX81_03533</name>
</gene>
<evidence type="ECO:0000313" key="1">
    <source>
        <dbReference type="EMBL" id="PZX12826.1"/>
    </source>
</evidence>
<dbReference type="OrthoDB" id="7875428at2"/>
<reference evidence="1 2" key="1">
    <citation type="submission" date="2018-06" db="EMBL/GenBank/DDBJ databases">
        <title>Genomic Encyclopedia of Archaeal and Bacterial Type Strains, Phase II (KMG-II): from individual species to whole genera.</title>
        <authorList>
            <person name="Goeker M."/>
        </authorList>
    </citation>
    <scope>NUCLEOTIDE SEQUENCE [LARGE SCALE GENOMIC DNA]</scope>
    <source>
        <strain evidence="1 2">DSM 22009</strain>
    </source>
</reference>
<name>A0A2W7NI48_9RHOB</name>
<evidence type="ECO:0000313" key="2">
    <source>
        <dbReference type="Proteomes" id="UP000248916"/>
    </source>
</evidence>
<dbReference type="RefSeq" id="WP_111538578.1">
    <property type="nucleotide sequence ID" value="NZ_QKZL01000022.1"/>
</dbReference>
<evidence type="ECO:0008006" key="3">
    <source>
        <dbReference type="Google" id="ProtNLM"/>
    </source>
</evidence>
<sequence length="254" mass="27995">MSTTTSSDATHLFVDPPHVAAGTLTFPPLADPDEPHRIVRSHLLKIDLGKSSSSCKAALITRLHRTTAMQEFWCASFEESQVYLNLAAHPDVVNFREQSTRVEFLKADGSASHTVVDAHALLRNGSEVLFSVKYEGKAKRASYLEEVESIARQCSRNIADRFVVVSRYSFHSVFRECALKIHIARRGWDPEADQIVLGAAHDLGASFSLQELLDRSGLGGRGYRAAVRLIGDGDIGKHPLDPIAYDTRLRGVKA</sequence>
<dbReference type="AlphaFoldDB" id="A0A2W7NI48"/>
<keyword evidence="2" id="KW-1185">Reference proteome</keyword>
<organism evidence="1 2">
    <name type="scientific">Palleronia aestuarii</name>
    <dbReference type="NCBI Taxonomy" id="568105"/>
    <lineage>
        <taxon>Bacteria</taxon>
        <taxon>Pseudomonadati</taxon>
        <taxon>Pseudomonadota</taxon>
        <taxon>Alphaproteobacteria</taxon>
        <taxon>Rhodobacterales</taxon>
        <taxon>Roseobacteraceae</taxon>
        <taxon>Palleronia</taxon>
    </lineage>
</organism>